<dbReference type="PANTHER" id="PTHR45941">
    <property type="entry name" value="ALPHA-N-ACETYLGALACTOSAMINIDE ALPHA-2,6-SIALYLTRANSFERASE 2-LIKE-RELATED"/>
    <property type="match status" value="1"/>
</dbReference>
<evidence type="ECO:0000256" key="14">
    <source>
        <dbReference type="ARBA" id="ARBA00039109"/>
    </source>
</evidence>
<keyword evidence="7" id="KW-0735">Signal-anchor</keyword>
<dbReference type="Pfam" id="PF00777">
    <property type="entry name" value="Glyco_transf_29"/>
    <property type="match status" value="1"/>
</dbReference>
<dbReference type="OMA" id="IFFPESM"/>
<protein>
    <recommendedName>
        <fullName evidence="14">alpha-N-acetylgalactosaminide alpha-2,6-sialyltransferase</fullName>
        <ecNumber evidence="14">2.4.3.3</ecNumber>
    </recommendedName>
</protein>
<comment type="catalytic activity">
    <reaction evidence="15">
        <text>a 3-O-[N-acetyl-alpha-neuraminyl-(2-&gt;3)-beta-D-galactosyl-(1-&gt;3)-N-acetyl-alpha-D-galactosaminyl]-L-threonyl-[protein] + CMP-N-acetyl-beta-neuraminate = a 3-O-{alpha-Neu5Ac-(2-&gt;3)-beta-D-Gal-(1-&gt;3)-[alpha-Neu5Ac-(2-&gt;6)]-alpha-D-GalNAc}-L-threonyl-[protein] + CMP + H(+)</text>
        <dbReference type="Rhea" id="RHEA:81659"/>
        <dbReference type="Rhea" id="RHEA-COMP:14417"/>
        <dbReference type="Rhea" id="RHEA-COMP:16763"/>
        <dbReference type="ChEBI" id="CHEBI:15378"/>
        <dbReference type="ChEBI" id="CHEBI:57812"/>
        <dbReference type="ChEBI" id="CHEBI:60377"/>
        <dbReference type="ChEBI" id="CHEBI:139598"/>
        <dbReference type="ChEBI" id="CHEBI:156398"/>
    </reaction>
    <physiologicalReaction direction="left-to-right" evidence="15">
        <dbReference type="Rhea" id="RHEA:81660"/>
    </physiologicalReaction>
</comment>
<evidence type="ECO:0000313" key="19">
    <source>
        <dbReference type="Proteomes" id="UP000887568"/>
    </source>
</evidence>
<name>A0A914BT29_PATMI</name>
<keyword evidence="8" id="KW-1133">Transmembrane helix</keyword>
<dbReference type="AlphaFoldDB" id="A0A914BT29"/>
<feature type="compositionally biased region" description="Basic and acidic residues" evidence="17">
    <location>
        <begin position="80"/>
        <end position="102"/>
    </location>
</feature>
<evidence type="ECO:0000256" key="13">
    <source>
        <dbReference type="ARBA" id="ARBA00036348"/>
    </source>
</evidence>
<dbReference type="InterPro" id="IPR001675">
    <property type="entry name" value="Glyco_trans_29"/>
</dbReference>
<evidence type="ECO:0000256" key="8">
    <source>
        <dbReference type="ARBA" id="ARBA00022989"/>
    </source>
</evidence>
<comment type="similarity">
    <text evidence="3">Belongs to the glycosyltransferase 29 family.</text>
</comment>
<keyword evidence="10" id="KW-0472">Membrane</keyword>
<dbReference type="Proteomes" id="UP000887568">
    <property type="component" value="Unplaced"/>
</dbReference>
<evidence type="ECO:0000256" key="6">
    <source>
        <dbReference type="ARBA" id="ARBA00022692"/>
    </source>
</evidence>
<dbReference type="FunFam" id="3.90.1480.20:FF:000015">
    <property type="entry name" value="Lactosylceramide alpha-2,3-sialyltransferase"/>
    <property type="match status" value="1"/>
</dbReference>
<evidence type="ECO:0000256" key="10">
    <source>
        <dbReference type="ARBA" id="ARBA00023136"/>
    </source>
</evidence>
<sequence length="411" mass="46294">MATRFTGARCGKALFLGLIVAGGVYALLALNQVSRVPFLRNTPDIHRLPAHITGGGPANSSSADVEKLRDTIKALEARLDAEARRQTDRESAAKGRPSDKRRPQVYKDLTAYPFREDPHYHESTCPKTVASIAQYSKWFKDRYRPKVKVFLDKDDVGNFSDISNHGLPFGYKRESKDLLAKILTHPSFTNAPIHTAGTRKQCIRCAVIGCGGILKGSGAGPEIDSHDYVFRLNHAVSTGRLEKDVGIKTSFYIFFPESMSVTSLVDKDATYIYTMFKTYDMNYAVNMLNREKPPEYASGGQKIALRQPNVDPAKLKIVHPDFFRYTFAGYLDAVAYRPTTGAMVVFLALHICDEVTIYGFGYDPRFTMHYYDNNFVKHTDVSTGSHDVDNERQLWQKLHDEGVIRLFKRDP</sequence>
<evidence type="ECO:0000256" key="15">
    <source>
        <dbReference type="ARBA" id="ARBA00050664"/>
    </source>
</evidence>
<dbReference type="OrthoDB" id="10264956at2759"/>
<dbReference type="Gene3D" id="3.90.1480.20">
    <property type="entry name" value="Glycosyl transferase family 29"/>
    <property type="match status" value="1"/>
</dbReference>
<evidence type="ECO:0000256" key="12">
    <source>
        <dbReference type="ARBA" id="ARBA00023180"/>
    </source>
</evidence>
<organism evidence="18 19">
    <name type="scientific">Patiria miniata</name>
    <name type="common">Bat star</name>
    <name type="synonym">Asterina miniata</name>
    <dbReference type="NCBI Taxonomy" id="46514"/>
    <lineage>
        <taxon>Eukaryota</taxon>
        <taxon>Metazoa</taxon>
        <taxon>Echinodermata</taxon>
        <taxon>Eleutherozoa</taxon>
        <taxon>Asterozoa</taxon>
        <taxon>Asteroidea</taxon>
        <taxon>Valvatacea</taxon>
        <taxon>Valvatida</taxon>
        <taxon>Asterinidae</taxon>
        <taxon>Patiria</taxon>
    </lineage>
</organism>
<comment type="pathway">
    <text evidence="2">Protein modification; protein glycosylation.</text>
</comment>
<evidence type="ECO:0000256" key="16">
    <source>
        <dbReference type="ARBA" id="ARBA00052285"/>
    </source>
</evidence>
<reference evidence="18" key="1">
    <citation type="submission" date="2022-11" db="UniProtKB">
        <authorList>
            <consortium name="EnsemblMetazoa"/>
        </authorList>
    </citation>
    <scope>IDENTIFICATION</scope>
</reference>
<dbReference type="EnsemblMetazoa" id="XM_038223530.1">
    <property type="protein sequence ID" value="XP_038079458.1"/>
    <property type="gene ID" value="LOC119746551"/>
</dbReference>
<comment type="catalytic activity">
    <reaction evidence="13">
        <text>a beta-D-galactosyl-(1-&gt;3)-N-acetyl-alpha-D-galactosaminyl derivative + CMP-N-acetyl-beta-neuraminate = a beta-D-galactosyl-(1-&gt;3)-[N-acetyl-alpha-neuraminyl-(2-&gt;6)]-N-acetyl-alpha-D-galactosaminyl derivative + CMP + H(+)</text>
        <dbReference type="Rhea" id="RHEA:11136"/>
        <dbReference type="ChEBI" id="CHEBI:15378"/>
        <dbReference type="ChEBI" id="CHEBI:57812"/>
        <dbReference type="ChEBI" id="CHEBI:60377"/>
        <dbReference type="ChEBI" id="CHEBI:133470"/>
        <dbReference type="ChEBI" id="CHEBI:140764"/>
        <dbReference type="EC" id="2.4.3.3"/>
    </reaction>
    <physiologicalReaction direction="left-to-right" evidence="13">
        <dbReference type="Rhea" id="RHEA:11137"/>
    </physiologicalReaction>
</comment>
<evidence type="ECO:0000256" key="4">
    <source>
        <dbReference type="ARBA" id="ARBA00022676"/>
    </source>
</evidence>
<dbReference type="GO" id="GO:0001665">
    <property type="term" value="F:alpha-N-acetylgalactosaminide alpha-2,6-sialyltransferase activity"/>
    <property type="evidence" value="ECO:0007669"/>
    <property type="project" value="UniProtKB-EC"/>
</dbReference>
<comment type="catalytic activity">
    <reaction evidence="16">
        <text>a 3-O-[N-acetyl-alpha-D-galactosaminyl]-L-threonyl-[protein] + CMP-N-acetyl-beta-neuraminate = a 3-O-[N-acetyl-alpha-neuraminosyl-(2-&gt;6)-N-acetyl-alpha-D-galactosaminyl]-L-threonyl-[protein] + CMP + H(+)</text>
        <dbReference type="Rhea" id="RHEA:81643"/>
        <dbReference type="Rhea" id="RHEA-COMP:11689"/>
        <dbReference type="Rhea" id="RHEA-COMP:19720"/>
        <dbReference type="ChEBI" id="CHEBI:15378"/>
        <dbReference type="ChEBI" id="CHEBI:57812"/>
        <dbReference type="ChEBI" id="CHEBI:60377"/>
        <dbReference type="ChEBI" id="CHEBI:87075"/>
        <dbReference type="ChEBI" id="CHEBI:231970"/>
    </reaction>
    <physiologicalReaction direction="left-to-right" evidence="16">
        <dbReference type="Rhea" id="RHEA:81644"/>
    </physiologicalReaction>
</comment>
<comment type="subcellular location">
    <subcellularLocation>
        <location evidence="1">Golgi apparatus membrane</location>
        <topology evidence="1">Single-pass type II membrane protein</topology>
    </subcellularLocation>
</comment>
<keyword evidence="19" id="KW-1185">Reference proteome</keyword>
<evidence type="ECO:0000256" key="17">
    <source>
        <dbReference type="SAM" id="MobiDB-lite"/>
    </source>
</evidence>
<evidence type="ECO:0000256" key="7">
    <source>
        <dbReference type="ARBA" id="ARBA00022968"/>
    </source>
</evidence>
<proteinExistence type="inferred from homology"/>
<keyword evidence="6" id="KW-0812">Transmembrane</keyword>
<evidence type="ECO:0000313" key="18">
    <source>
        <dbReference type="EnsemblMetazoa" id="XP_038079458.1"/>
    </source>
</evidence>
<dbReference type="PANTHER" id="PTHR45941:SF8">
    <property type="entry name" value="ALPHA-N-ACETYLGALACTOSAMINIDE ALPHA-2,6-SIALYLTRANSFERASE 1-LIKE"/>
    <property type="match status" value="1"/>
</dbReference>
<dbReference type="InterPro" id="IPR038578">
    <property type="entry name" value="GT29-like_sf"/>
</dbReference>
<dbReference type="GeneID" id="119746551"/>
<keyword evidence="9" id="KW-0333">Golgi apparatus</keyword>
<dbReference type="EC" id="2.4.3.3" evidence="14"/>
<evidence type="ECO:0000256" key="1">
    <source>
        <dbReference type="ARBA" id="ARBA00004323"/>
    </source>
</evidence>
<keyword evidence="5" id="KW-0808">Transferase</keyword>
<dbReference type="RefSeq" id="XP_038079458.1">
    <property type="nucleotide sequence ID" value="XM_038223530.1"/>
</dbReference>
<dbReference type="GO" id="GO:0000139">
    <property type="term" value="C:Golgi membrane"/>
    <property type="evidence" value="ECO:0007669"/>
    <property type="project" value="UniProtKB-SubCell"/>
</dbReference>
<feature type="region of interest" description="Disordered" evidence="17">
    <location>
        <begin position="80"/>
        <end position="106"/>
    </location>
</feature>
<keyword evidence="4" id="KW-0328">Glycosyltransferase</keyword>
<evidence type="ECO:0000256" key="9">
    <source>
        <dbReference type="ARBA" id="ARBA00023034"/>
    </source>
</evidence>
<evidence type="ECO:0000256" key="5">
    <source>
        <dbReference type="ARBA" id="ARBA00022679"/>
    </source>
</evidence>
<accession>A0A914BT29</accession>
<evidence type="ECO:0000256" key="3">
    <source>
        <dbReference type="ARBA" id="ARBA00006003"/>
    </source>
</evidence>
<evidence type="ECO:0000256" key="2">
    <source>
        <dbReference type="ARBA" id="ARBA00004922"/>
    </source>
</evidence>
<keyword evidence="11" id="KW-1015">Disulfide bond</keyword>
<keyword evidence="12" id="KW-0325">Glycoprotein</keyword>
<evidence type="ECO:0000256" key="11">
    <source>
        <dbReference type="ARBA" id="ARBA00023157"/>
    </source>
</evidence>